<keyword evidence="2" id="KW-1133">Transmembrane helix</keyword>
<feature type="compositionally biased region" description="Low complexity" evidence="1">
    <location>
        <begin position="11"/>
        <end position="27"/>
    </location>
</feature>
<dbReference type="EMBL" id="FOCI01000005">
    <property type="protein sequence ID" value="SEM86210.1"/>
    <property type="molecule type" value="Genomic_DNA"/>
</dbReference>
<name>A0A1H8BTM6_9RHOB</name>
<evidence type="ECO:0000313" key="4">
    <source>
        <dbReference type="Proteomes" id="UP000199585"/>
    </source>
</evidence>
<reference evidence="3 4" key="1">
    <citation type="submission" date="2016-10" db="EMBL/GenBank/DDBJ databases">
        <authorList>
            <person name="de Groot N.N."/>
        </authorList>
    </citation>
    <scope>NUCLEOTIDE SEQUENCE [LARGE SCALE GENOMIC DNA]</scope>
    <source>
        <strain evidence="3 4">DSM 16213</strain>
    </source>
</reference>
<organism evidence="3 4">
    <name type="scientific">Loktanella fryxellensis</name>
    <dbReference type="NCBI Taxonomy" id="245187"/>
    <lineage>
        <taxon>Bacteria</taxon>
        <taxon>Pseudomonadati</taxon>
        <taxon>Pseudomonadota</taxon>
        <taxon>Alphaproteobacteria</taxon>
        <taxon>Rhodobacterales</taxon>
        <taxon>Roseobacteraceae</taxon>
        <taxon>Loktanella</taxon>
    </lineage>
</organism>
<evidence type="ECO:0000313" key="3">
    <source>
        <dbReference type="EMBL" id="SEM86210.1"/>
    </source>
</evidence>
<feature type="transmembrane region" description="Helical" evidence="2">
    <location>
        <begin position="56"/>
        <end position="78"/>
    </location>
</feature>
<keyword evidence="4" id="KW-1185">Reference proteome</keyword>
<dbReference type="RefSeq" id="WP_143058000.1">
    <property type="nucleotide sequence ID" value="NZ_FOCI01000005.1"/>
</dbReference>
<keyword evidence="2" id="KW-0812">Transmembrane</keyword>
<dbReference type="AlphaFoldDB" id="A0A1H8BTM6"/>
<accession>A0A1H8BTM6</accession>
<keyword evidence="2" id="KW-0472">Membrane</keyword>
<feature type="region of interest" description="Disordered" evidence="1">
    <location>
        <begin position="1"/>
        <end position="27"/>
    </location>
</feature>
<evidence type="ECO:0000256" key="1">
    <source>
        <dbReference type="SAM" id="MobiDB-lite"/>
    </source>
</evidence>
<dbReference type="Proteomes" id="UP000199585">
    <property type="component" value="Unassembled WGS sequence"/>
</dbReference>
<proteinExistence type="predicted"/>
<feature type="compositionally biased region" description="Basic and acidic residues" evidence="1">
    <location>
        <begin position="1"/>
        <end position="10"/>
    </location>
</feature>
<dbReference type="STRING" id="245187.SAMN04488003_105168"/>
<gene>
    <name evidence="3" type="ORF">SAMN04488003_105168</name>
</gene>
<sequence length="123" mass="12458">MSDYLAHDATSRGSAWSRRPSSPASGSYAPTGDLLGCVTGSSVAAGAVIAGAGWPAVVAAGLVAAVVAWLVAGALTALHRAQAVISRDAVQPPRSYVHRQAGHGYAVHAYAVHGLGHGRLRHD</sequence>
<evidence type="ECO:0000256" key="2">
    <source>
        <dbReference type="SAM" id="Phobius"/>
    </source>
</evidence>
<protein>
    <submittedName>
        <fullName evidence="3">Uncharacterized protein</fullName>
    </submittedName>
</protein>